<feature type="region of interest" description="Disordered" evidence="1">
    <location>
        <begin position="1"/>
        <end position="508"/>
    </location>
</feature>
<gene>
    <name evidence="2" type="ORF">BG006_011048</name>
</gene>
<feature type="compositionally biased region" description="Acidic residues" evidence="1">
    <location>
        <begin position="12"/>
        <end position="21"/>
    </location>
</feature>
<dbReference type="Proteomes" id="UP000696485">
    <property type="component" value="Unassembled WGS sequence"/>
</dbReference>
<feature type="compositionally biased region" description="Polar residues" evidence="1">
    <location>
        <begin position="117"/>
        <end position="135"/>
    </location>
</feature>
<feature type="compositionally biased region" description="Basic and acidic residues" evidence="1">
    <location>
        <begin position="488"/>
        <end position="508"/>
    </location>
</feature>
<feature type="compositionally biased region" description="Basic and acidic residues" evidence="1">
    <location>
        <begin position="316"/>
        <end position="331"/>
    </location>
</feature>
<evidence type="ECO:0000313" key="3">
    <source>
        <dbReference type="Proteomes" id="UP000696485"/>
    </source>
</evidence>
<dbReference type="EMBL" id="JAAAUY010000092">
    <property type="protein sequence ID" value="KAF9335623.1"/>
    <property type="molecule type" value="Genomic_DNA"/>
</dbReference>
<feature type="compositionally biased region" description="Basic and acidic residues" evidence="1">
    <location>
        <begin position="436"/>
        <end position="446"/>
    </location>
</feature>
<feature type="compositionally biased region" description="Low complexity" evidence="1">
    <location>
        <begin position="136"/>
        <end position="151"/>
    </location>
</feature>
<proteinExistence type="predicted"/>
<dbReference type="AlphaFoldDB" id="A0A9P5SPW1"/>
<keyword evidence="3" id="KW-1185">Reference proteome</keyword>
<evidence type="ECO:0000256" key="1">
    <source>
        <dbReference type="SAM" id="MobiDB-lite"/>
    </source>
</evidence>
<accession>A0A9P5SPW1</accession>
<evidence type="ECO:0000313" key="2">
    <source>
        <dbReference type="EMBL" id="KAF9335623.1"/>
    </source>
</evidence>
<feature type="compositionally biased region" description="Basic and acidic residues" evidence="1">
    <location>
        <begin position="375"/>
        <end position="395"/>
    </location>
</feature>
<reference evidence="2" key="1">
    <citation type="journal article" date="2020" name="Fungal Divers.">
        <title>Resolving the Mortierellaceae phylogeny through synthesis of multi-gene phylogenetics and phylogenomics.</title>
        <authorList>
            <person name="Vandepol N."/>
            <person name="Liber J."/>
            <person name="Desiro A."/>
            <person name="Na H."/>
            <person name="Kennedy M."/>
            <person name="Barry K."/>
            <person name="Grigoriev I.V."/>
            <person name="Miller A.N."/>
            <person name="O'Donnell K."/>
            <person name="Stajich J.E."/>
            <person name="Bonito G."/>
        </authorList>
    </citation>
    <scope>NUCLEOTIDE SEQUENCE</scope>
    <source>
        <strain evidence="2">NVP1</strain>
    </source>
</reference>
<protein>
    <submittedName>
        <fullName evidence="2">Uncharacterized protein</fullName>
    </submittedName>
</protein>
<organism evidence="2 3">
    <name type="scientific">Podila minutissima</name>
    <dbReference type="NCBI Taxonomy" id="64525"/>
    <lineage>
        <taxon>Eukaryota</taxon>
        <taxon>Fungi</taxon>
        <taxon>Fungi incertae sedis</taxon>
        <taxon>Mucoromycota</taxon>
        <taxon>Mortierellomycotina</taxon>
        <taxon>Mortierellomycetes</taxon>
        <taxon>Mortierellales</taxon>
        <taxon>Mortierellaceae</taxon>
        <taxon>Podila</taxon>
    </lineage>
</organism>
<comment type="caution">
    <text evidence="2">The sequence shown here is derived from an EMBL/GenBank/DDBJ whole genome shotgun (WGS) entry which is preliminary data.</text>
</comment>
<feature type="compositionally biased region" description="Low complexity" evidence="1">
    <location>
        <begin position="301"/>
        <end position="315"/>
    </location>
</feature>
<feature type="compositionally biased region" description="Polar residues" evidence="1">
    <location>
        <begin position="360"/>
        <end position="374"/>
    </location>
</feature>
<name>A0A9P5SPW1_9FUNG</name>
<feature type="compositionally biased region" description="Basic and acidic residues" evidence="1">
    <location>
        <begin position="265"/>
        <end position="294"/>
    </location>
</feature>
<sequence>MSSHDNAASLDWADDVDDEIDFGAPVFSDDEDLPASLTTGIVAAPEPSSSPIKEPVPAVTSSSSSSTPRYTAGFADGSNRSLDRRSHNGSSVQPSSTRRRDEPSSRPTRDYSHPEQSRSFTSSRQGPNGRSTDYHGQSSYGSPSNNNSYSSQRDHHSQRPGTPRQVIPLPPKPAAALDANSLANRAKDRSRSPSYRSRSPLPDNDRPWELGGRQQQGRSLSPSSAMHQHQQPTYTAGYNARSLSPGRHQPRTHMDQVINAMNRNNSRERQPNRRSRDISNSEGRWEKTLQEDKPYPPLQTSHYNNNNNNNNNYSNHRNDHPGSLPKDDVVHFKRRDGRARDPSLEKPLTTGRMYHERLETSGNKSSSSQRTAQPDTDRWQKVRQEPDLPYPERSHPPAGGRPNNNTKPYHAHTRPHGQNETVAPAPEKSISTASPRQERGSRGKGKDQKRRSKDILEPAEDDQQGGGVKWWEQSTYNAKKPEPVTVEPKAEPKPEPKKEAKKDTRDTKAAAQADVPWWEQSTYKLQPKIVASTSTAEVTDKLGKVNLNSSSMPANDVMERRKALAQKTAVSGVAALTLVSRGGEDSGSSRSIKDREVQEQVFAEIKDMITAYEKMYGTNKLLPIPSRSRQADGIEKVVESFRKLREGLFATEANDQFACQVYEQSVLISLYVGNLPELTKALHHLVHELHPAAYPFLGPAIAETPDTLGTLSPERQRFLGLYILYTIAKPNLPPTPSSIENMSLISTSISCARTETDALIGSLVQVYDHHCLSRRRTQTHSEASSVVTLRLSPDLLFALTYWKALRDNNWILRERLLSMDENLQLYPVAWEQRLAVQRSLGDHLGSARSQTVSCMYKAFHSLPIVAMAQAVGLAGEKEDDVPEHARSERDIVLIRRLQGSHGLRPTVVRDGQLLFKAKS</sequence>
<feature type="compositionally biased region" description="Polar residues" evidence="1">
    <location>
        <begin position="213"/>
        <end position="236"/>
    </location>
</feature>
<feature type="compositionally biased region" description="Basic and acidic residues" evidence="1">
    <location>
        <begin position="98"/>
        <end position="116"/>
    </location>
</feature>